<reference evidence="2" key="1">
    <citation type="submission" date="2021-01" db="EMBL/GenBank/DDBJ databases">
        <authorList>
            <consortium name="Genoscope - CEA"/>
            <person name="William W."/>
        </authorList>
    </citation>
    <scope>NUCLEOTIDE SEQUENCE</scope>
</reference>
<sequence length="60" mass="6989">METEGCRSSLTTGSKSRRLQKLQRLIRDSDKEQPIRYQEGEVDREVEVFEDNRLGAEKSC</sequence>
<evidence type="ECO:0000313" key="2">
    <source>
        <dbReference type="EMBL" id="CAF2258715.1"/>
    </source>
</evidence>
<proteinExistence type="predicted"/>
<dbReference type="AlphaFoldDB" id="A0A817ACH8"/>
<dbReference type="Proteomes" id="UP001295469">
    <property type="component" value="Chromosome A08"/>
</dbReference>
<organism evidence="2">
    <name type="scientific">Brassica napus</name>
    <name type="common">Rape</name>
    <dbReference type="NCBI Taxonomy" id="3708"/>
    <lineage>
        <taxon>Eukaryota</taxon>
        <taxon>Viridiplantae</taxon>
        <taxon>Streptophyta</taxon>
        <taxon>Embryophyta</taxon>
        <taxon>Tracheophyta</taxon>
        <taxon>Spermatophyta</taxon>
        <taxon>Magnoliopsida</taxon>
        <taxon>eudicotyledons</taxon>
        <taxon>Gunneridae</taxon>
        <taxon>Pentapetalae</taxon>
        <taxon>rosids</taxon>
        <taxon>malvids</taxon>
        <taxon>Brassicales</taxon>
        <taxon>Brassicaceae</taxon>
        <taxon>Brassiceae</taxon>
        <taxon>Brassica</taxon>
    </lineage>
</organism>
<protein>
    <submittedName>
        <fullName evidence="2">(rape) hypothetical protein</fullName>
    </submittedName>
</protein>
<accession>A0A817ACH8</accession>
<gene>
    <name evidence="2" type="ORF">DARMORV10_A08P32110.1</name>
</gene>
<feature type="region of interest" description="Disordered" evidence="1">
    <location>
        <begin position="1"/>
        <end position="20"/>
    </location>
</feature>
<name>A0A817ACH8_BRANA</name>
<feature type="compositionally biased region" description="Polar residues" evidence="1">
    <location>
        <begin position="1"/>
        <end position="14"/>
    </location>
</feature>
<evidence type="ECO:0000256" key="1">
    <source>
        <dbReference type="SAM" id="MobiDB-lite"/>
    </source>
</evidence>
<dbReference type="EMBL" id="HG994362">
    <property type="protein sequence ID" value="CAF2258715.1"/>
    <property type="molecule type" value="Genomic_DNA"/>
</dbReference>